<proteinExistence type="predicted"/>
<name>A0ACB7WKT1_DIOAL</name>
<comment type="caution">
    <text evidence="1">The sequence shown here is derived from an EMBL/GenBank/DDBJ whole genome shotgun (WGS) entry which is preliminary data.</text>
</comment>
<evidence type="ECO:0000313" key="2">
    <source>
        <dbReference type="Proteomes" id="UP000827976"/>
    </source>
</evidence>
<accession>A0ACB7WKT1</accession>
<dbReference type="EMBL" id="CM037013">
    <property type="protein sequence ID" value="KAH7688667.1"/>
    <property type="molecule type" value="Genomic_DNA"/>
</dbReference>
<protein>
    <submittedName>
        <fullName evidence="1">Transcription factor E2F7/8 protein</fullName>
    </submittedName>
</protein>
<evidence type="ECO:0000313" key="1">
    <source>
        <dbReference type="EMBL" id="KAH7688667.1"/>
    </source>
</evidence>
<dbReference type="Proteomes" id="UP000827976">
    <property type="component" value="Chromosome 3"/>
</dbReference>
<keyword evidence="2" id="KW-1185">Reference proteome</keyword>
<gene>
    <name evidence="1" type="ORF">IHE45_03G046100</name>
</gene>
<reference evidence="2" key="1">
    <citation type="journal article" date="2022" name="Nat. Commun.">
        <title>Chromosome evolution and the genetic basis of agronomically important traits in greater yam.</title>
        <authorList>
            <person name="Bredeson J.V."/>
            <person name="Lyons J.B."/>
            <person name="Oniyinde I.O."/>
            <person name="Okereke N.R."/>
            <person name="Kolade O."/>
            <person name="Nnabue I."/>
            <person name="Nwadili C.O."/>
            <person name="Hribova E."/>
            <person name="Parker M."/>
            <person name="Nwogha J."/>
            <person name="Shu S."/>
            <person name="Carlson J."/>
            <person name="Kariba R."/>
            <person name="Muthemba S."/>
            <person name="Knop K."/>
            <person name="Barton G.J."/>
            <person name="Sherwood A.V."/>
            <person name="Lopez-Montes A."/>
            <person name="Asiedu R."/>
            <person name="Jamnadass R."/>
            <person name="Muchugi A."/>
            <person name="Goodstein D."/>
            <person name="Egesi C.N."/>
            <person name="Featherston J."/>
            <person name="Asfaw A."/>
            <person name="Simpson G.G."/>
            <person name="Dolezel J."/>
            <person name="Hendre P.S."/>
            <person name="Van Deynze A."/>
            <person name="Kumar P.L."/>
            <person name="Obidiegwu J.E."/>
            <person name="Bhattacharjee R."/>
            <person name="Rokhsar D.S."/>
        </authorList>
    </citation>
    <scope>NUCLEOTIDE SEQUENCE [LARGE SCALE GENOMIC DNA]</scope>
    <source>
        <strain evidence="2">cv. TDa95/00328</strain>
    </source>
</reference>
<sequence>MAMASPCFLESEDRHQVYSRKQKSLGLLCSNFVSLYNRDDVESISLDDAAKQLGVERRRIYDIVNVMESVGVLTRKAKNRYSWIGFSGIPKALEDLKKEALRDLSRYPGDDQCSQVSEDEENDRSMDHEEGIREDKSSSGSHKNARSDNRKEKSLGQLTQNFVKLFLTSNADTVSLDEAARLLLGDCNDATQMKTKVRRLYDIANVLSSMNLIEKTQQVVTKKPAFRWLGNKGKPDMGVTIAIPPCTSQTKKRTFGSEITNLDFKRSRSVSYVDRKPDKLQMRKEDLKACNLAAQKQLQTSKGYVFGPFQPGRVTREGGNEADMGRSNVQDWESLASSFRPQYHNQALSDLFAHYLEAWKSWFAEVTQGSSSSLQQPYKSIINQLS</sequence>
<organism evidence="1 2">
    <name type="scientific">Dioscorea alata</name>
    <name type="common">Purple yam</name>
    <dbReference type="NCBI Taxonomy" id="55571"/>
    <lineage>
        <taxon>Eukaryota</taxon>
        <taxon>Viridiplantae</taxon>
        <taxon>Streptophyta</taxon>
        <taxon>Embryophyta</taxon>
        <taxon>Tracheophyta</taxon>
        <taxon>Spermatophyta</taxon>
        <taxon>Magnoliopsida</taxon>
        <taxon>Liliopsida</taxon>
        <taxon>Dioscoreales</taxon>
        <taxon>Dioscoreaceae</taxon>
        <taxon>Dioscorea</taxon>
    </lineage>
</organism>